<dbReference type="AlphaFoldDB" id="A0A249DXL3"/>
<sequence>MPQISDIHQESSDTKKTLSKKFTEVTNQSSGITQPFINASGNSQSTKNKSYFENISESLNTVSTCFQYATNLFSSKSDPEQYPAPTLSNIATNFFNGSIGLIKTAHKVSTGDLNVDVPAAKENFKKVTKVFSDCMKVRHNFSEASNYRKEHARLVPYFKESKITSDKEADNFVLLYTEDVPITD</sequence>
<reference evidence="2" key="1">
    <citation type="submission" date="2016-06" db="EMBL/GenBank/DDBJ databases">
        <authorList>
            <person name="Chen W."/>
            <person name="Hasegawa D.K."/>
        </authorList>
    </citation>
    <scope>NUCLEOTIDE SEQUENCE [LARGE SCALE GENOMIC DNA]</scope>
    <source>
        <strain evidence="2">MEAM1</strain>
    </source>
</reference>
<accession>A0A249DXL3</accession>
<dbReference type="EMBL" id="CP016303">
    <property type="protein sequence ID" value="ASX26283.1"/>
    <property type="molecule type" value="Genomic_DNA"/>
</dbReference>
<reference evidence="1 2" key="2">
    <citation type="submission" date="2017-09" db="EMBL/GenBank/DDBJ databases">
        <title>The genome of whitefly Bemisia tabaci, a global crop pest, provides novel insights into virus transmission, host adaptation and insecticide resistance.</title>
        <authorList>
            <person name="Kaur N."/>
            <person name="Kliot A."/>
            <person name="Pinheiro P.V."/>
            <person name="Luan J."/>
            <person name="Zheng Y."/>
            <person name="Liu W."/>
            <person name="Sun H."/>
            <person name="Yang X."/>
            <person name="Xu Y."/>
            <person name="Luo Y."/>
            <person name="Kruse A."/>
            <person name="Fisher T.W."/>
            <person name="Nelson D.R."/>
            <person name="Elimelech M."/>
            <person name="MacCoss M."/>
            <person name="Johnson R."/>
            <person name="Cohen E."/>
            <person name="Hunter W.B."/>
            <person name="Brown J.K."/>
            <person name="Jander G."/>
            <person name="Cilia M."/>
            <person name="Douglas A.E."/>
            <person name="Ghanim M."/>
            <person name="Simmons A.M."/>
            <person name="Wintermantel W.M."/>
            <person name="Ling K.-S."/>
            <person name="Fei Z."/>
        </authorList>
    </citation>
    <scope>NUCLEOTIDE SEQUENCE [LARGE SCALE GENOMIC DNA]</scope>
    <source>
        <strain evidence="1 2">MEAM1</strain>
    </source>
</reference>
<dbReference type="Proteomes" id="UP000216438">
    <property type="component" value="Chromosome"/>
</dbReference>
<protein>
    <submittedName>
        <fullName evidence="1">Uncharacterized protein</fullName>
    </submittedName>
</protein>
<gene>
    <name evidence="1" type="ORF">BA171_04130</name>
</gene>
<organism evidence="1 2">
    <name type="scientific">Candidatus Hamiltonella defensa</name>
    <name type="common">Bemisia tabaci</name>
    <dbReference type="NCBI Taxonomy" id="672795"/>
    <lineage>
        <taxon>Bacteria</taxon>
        <taxon>Pseudomonadati</taxon>
        <taxon>Pseudomonadota</taxon>
        <taxon>Gammaproteobacteria</taxon>
        <taxon>Enterobacterales</taxon>
        <taxon>Enterobacteriaceae</taxon>
        <taxon>aphid secondary symbionts</taxon>
        <taxon>Candidatus Williamhamiltonella</taxon>
    </lineage>
</organism>
<evidence type="ECO:0000313" key="1">
    <source>
        <dbReference type="EMBL" id="ASX26283.1"/>
    </source>
</evidence>
<proteinExistence type="predicted"/>
<evidence type="ECO:0000313" key="2">
    <source>
        <dbReference type="Proteomes" id="UP000216438"/>
    </source>
</evidence>
<name>A0A249DXL3_9ENTR</name>